<evidence type="ECO:0000313" key="2">
    <source>
        <dbReference type="Proteomes" id="UP000661607"/>
    </source>
</evidence>
<accession>A0ABR9KXK9</accession>
<evidence type="ECO:0000313" key="1">
    <source>
        <dbReference type="EMBL" id="MBE1566501.1"/>
    </source>
</evidence>
<dbReference type="EMBL" id="JADBEF010000002">
    <property type="protein sequence ID" value="MBE1566501.1"/>
    <property type="molecule type" value="Genomic_DNA"/>
</dbReference>
<keyword evidence="2" id="KW-1185">Reference proteome</keyword>
<dbReference type="Proteomes" id="UP000661607">
    <property type="component" value="Unassembled WGS sequence"/>
</dbReference>
<organism evidence="1 2">
    <name type="scientific">Nonomuraea africana</name>
    <dbReference type="NCBI Taxonomy" id="46171"/>
    <lineage>
        <taxon>Bacteria</taxon>
        <taxon>Bacillati</taxon>
        <taxon>Actinomycetota</taxon>
        <taxon>Actinomycetes</taxon>
        <taxon>Streptosporangiales</taxon>
        <taxon>Streptosporangiaceae</taxon>
        <taxon>Nonomuraea</taxon>
    </lineage>
</organism>
<dbReference type="RefSeq" id="WP_192781504.1">
    <property type="nucleotide sequence ID" value="NZ_BAAASY010000032.1"/>
</dbReference>
<protein>
    <submittedName>
        <fullName evidence="1">Uncharacterized protein</fullName>
    </submittedName>
</protein>
<sequence length="136" mass="14904">MTTIPAVNLIQPTASRDEIIAHLDASSEWQRSSETETSSYTWRLTLPSTDPYSRVYTGGQSVSVRLPAPGMYERLGSHYVIAECAEATHIINAVALRMSPDTDCEVVERIAAAYQQLDPSHPAALILSGQVEARDE</sequence>
<reference evidence="1 2" key="1">
    <citation type="submission" date="2020-10" db="EMBL/GenBank/DDBJ databases">
        <title>Sequencing the genomes of 1000 actinobacteria strains.</title>
        <authorList>
            <person name="Klenk H.-P."/>
        </authorList>
    </citation>
    <scope>NUCLEOTIDE SEQUENCE [LARGE SCALE GENOMIC DNA]</scope>
    <source>
        <strain evidence="1 2">DSM 43748</strain>
    </source>
</reference>
<proteinExistence type="predicted"/>
<gene>
    <name evidence="1" type="ORF">H4W81_009373</name>
</gene>
<comment type="caution">
    <text evidence="1">The sequence shown here is derived from an EMBL/GenBank/DDBJ whole genome shotgun (WGS) entry which is preliminary data.</text>
</comment>
<name>A0ABR9KXK9_9ACTN</name>